<keyword evidence="5" id="KW-0732">Signal</keyword>
<name>A0A834FYE9_RHOSS</name>
<evidence type="ECO:0000256" key="5">
    <source>
        <dbReference type="SAM" id="SignalP"/>
    </source>
</evidence>
<evidence type="ECO:0000313" key="7">
    <source>
        <dbReference type="EMBL" id="KAF7114891.1"/>
    </source>
</evidence>
<dbReference type="PANTHER" id="PTHR36766">
    <property type="entry name" value="PLANT BROAD-SPECTRUM MILDEW RESISTANCE PROTEIN RPW8"/>
    <property type="match status" value="1"/>
</dbReference>
<dbReference type="InterPro" id="IPR008808">
    <property type="entry name" value="Powdery_mildew-R_dom"/>
</dbReference>
<dbReference type="Pfam" id="PF05659">
    <property type="entry name" value="RPW8"/>
    <property type="match status" value="1"/>
</dbReference>
<dbReference type="Gene3D" id="1.10.8.430">
    <property type="entry name" value="Helical domain of apoptotic protease-activating factors"/>
    <property type="match status" value="1"/>
</dbReference>
<dbReference type="Gene3D" id="1.10.10.10">
    <property type="entry name" value="Winged helix-like DNA-binding domain superfamily/Winged helix DNA-binding domain"/>
    <property type="match status" value="1"/>
</dbReference>
<feature type="signal peptide" evidence="5">
    <location>
        <begin position="1"/>
        <end position="16"/>
    </location>
</feature>
<evidence type="ECO:0000256" key="1">
    <source>
        <dbReference type="ARBA" id="ARBA00008894"/>
    </source>
</evidence>
<dbReference type="AlphaFoldDB" id="A0A834FYE9"/>
<dbReference type="PRINTS" id="PR00364">
    <property type="entry name" value="DISEASERSIST"/>
</dbReference>
<keyword evidence="3" id="KW-0611">Plant defense</keyword>
<dbReference type="GO" id="GO:0043531">
    <property type="term" value="F:ADP binding"/>
    <property type="evidence" value="ECO:0007669"/>
    <property type="project" value="InterPro"/>
</dbReference>
<evidence type="ECO:0000313" key="8">
    <source>
        <dbReference type="Proteomes" id="UP000626092"/>
    </source>
</evidence>
<dbReference type="InterPro" id="IPR036388">
    <property type="entry name" value="WH-like_DNA-bd_sf"/>
</dbReference>
<dbReference type="PROSITE" id="PS51153">
    <property type="entry name" value="RPW8"/>
    <property type="match status" value="1"/>
</dbReference>
<dbReference type="InterPro" id="IPR042197">
    <property type="entry name" value="Apaf_helical"/>
</dbReference>
<evidence type="ECO:0000256" key="3">
    <source>
        <dbReference type="ARBA" id="ARBA00022821"/>
    </source>
</evidence>
<keyword evidence="2" id="KW-0433">Leucine-rich repeat</keyword>
<evidence type="ECO:0000256" key="2">
    <source>
        <dbReference type="ARBA" id="ARBA00022614"/>
    </source>
</evidence>
<feature type="region of interest" description="Disordered" evidence="4">
    <location>
        <begin position="219"/>
        <end position="259"/>
    </location>
</feature>
<dbReference type="Proteomes" id="UP000626092">
    <property type="component" value="Unassembled WGS sequence"/>
</dbReference>
<dbReference type="PANTHER" id="PTHR36766:SF3">
    <property type="entry name" value="RPW8 DOMAIN-CONTAINING PROTEIN"/>
    <property type="match status" value="1"/>
</dbReference>
<comment type="similarity">
    <text evidence="1">Belongs to the disease resistance NB-LRR family.</text>
</comment>
<gene>
    <name evidence="7" type="ORF">RHSIM_RhsimUnG0071100</name>
</gene>
<dbReference type="InterPro" id="IPR027417">
    <property type="entry name" value="P-loop_NTPase"/>
</dbReference>
<reference evidence="7" key="1">
    <citation type="submission" date="2019-11" db="EMBL/GenBank/DDBJ databases">
        <authorList>
            <person name="Liu Y."/>
            <person name="Hou J."/>
            <person name="Li T.-Q."/>
            <person name="Guan C.-H."/>
            <person name="Wu X."/>
            <person name="Wu H.-Z."/>
            <person name="Ling F."/>
            <person name="Zhang R."/>
            <person name="Shi X.-G."/>
            <person name="Ren J.-P."/>
            <person name="Chen E.-F."/>
            <person name="Sun J.-M."/>
        </authorList>
    </citation>
    <scope>NUCLEOTIDE SEQUENCE</scope>
    <source>
        <strain evidence="7">Adult_tree_wgs_1</strain>
        <tissue evidence="7">Leaves</tissue>
    </source>
</reference>
<keyword evidence="8" id="KW-1185">Reference proteome</keyword>
<evidence type="ECO:0000256" key="4">
    <source>
        <dbReference type="SAM" id="MobiDB-lite"/>
    </source>
</evidence>
<protein>
    <recommendedName>
        <fullName evidence="6">RPW8 domain-containing protein</fullName>
    </recommendedName>
</protein>
<sequence>MAAAFVGGALLGAVFGELLKAVEEVITKAVEFKPLLNQLKSTLNQITPIFEDIEKLNRVLDRPNSETEMFTDKLKEGKRLVLKCAGVRWWNLYAKPLHAKRLIAFDNSLVRFFQIDVTPQTSRDSKKILETVNRIDGKVERIGTMVGGGVCDNNGFVGCCLVPRVRGFVVGLEEPVREVKVMVVSGGEQVVIVSAPGGCGKTTLAKMVCHDEEIRASSSRADDPCTCPPRARRPSPPSLQPPATLLRPPQPPATFLRPTQPPATLAAGHLASGNPRRLPQSPASSPHIAWSAPYSMLLYVGYSLFGFYTSDLGSCWIFKDNIFFVTAPKAPNLKVVIESLFEHRGFQVPGFQTDEEAIYQLEHMLKQFGPYPILLVLDDVWSGWDSLIEDLATHIPEIKILVTSRFVFPRFESTYRLKLLSDKDAMALFRHSAFPQDGRSSVPDDLVHKIVRRCGGFPLALEVVGRSLRGQPKEIWQQTLKQWSEEKSLFSSDSNKEILICLLSSVNSLDAMYKECFLDLASFPEDRRIPAMALIDMWVGLYNLDDDEMAIAILHALSMRSLVDHVVIRKDASEISGYYNVDFATQHYLLRELAIHQCSQELIEKRKRLIIEIEGNDFPRWWIEQGQHSICPRLVSISTDERFSSNWHDMHLPEAEVLVLNIQTRNYTLPQFMEKMDQLKVLIITTYGISSSEIQNIPLLGYLSSLKRIRFELVFISSISDSILKLRNLQKISFIMCEISEAFRKCTIQIPDMLPYLSEIVIDYCNDLVEFPACLCEIRSLKELSITNCHKLVTIAEEFEKLENLKVLRLHACTKLLELPETIGSLKKLDFLDISDCRGMIKLPGEMGDLCGLRKIHMTGCWGLSELPLSVKGLEKLKSVTCDEETACLWQDYEDYLDDLEIHVHKEDVNLDWLHDN</sequence>
<feature type="chain" id="PRO_5032503057" description="RPW8 domain-containing protein" evidence="5">
    <location>
        <begin position="17"/>
        <end position="917"/>
    </location>
</feature>
<dbReference type="Gene3D" id="3.80.10.10">
    <property type="entry name" value="Ribonuclease Inhibitor"/>
    <property type="match status" value="1"/>
</dbReference>
<evidence type="ECO:0000259" key="6">
    <source>
        <dbReference type="PROSITE" id="PS51153"/>
    </source>
</evidence>
<dbReference type="InterPro" id="IPR032675">
    <property type="entry name" value="LRR_dom_sf"/>
</dbReference>
<dbReference type="SUPFAM" id="SSF52047">
    <property type="entry name" value="RNI-like"/>
    <property type="match status" value="1"/>
</dbReference>
<dbReference type="OrthoDB" id="2016095at2759"/>
<comment type="caution">
    <text evidence="7">The sequence shown here is derived from an EMBL/GenBank/DDBJ whole genome shotgun (WGS) entry which is preliminary data.</text>
</comment>
<dbReference type="GO" id="GO:0006952">
    <property type="term" value="P:defense response"/>
    <property type="evidence" value="ECO:0007669"/>
    <property type="project" value="UniProtKB-KW"/>
</dbReference>
<proteinExistence type="inferred from homology"/>
<dbReference type="SUPFAM" id="SSF52540">
    <property type="entry name" value="P-loop containing nucleoside triphosphate hydrolases"/>
    <property type="match status" value="1"/>
</dbReference>
<organism evidence="7 8">
    <name type="scientific">Rhododendron simsii</name>
    <name type="common">Sims's rhododendron</name>
    <dbReference type="NCBI Taxonomy" id="118357"/>
    <lineage>
        <taxon>Eukaryota</taxon>
        <taxon>Viridiplantae</taxon>
        <taxon>Streptophyta</taxon>
        <taxon>Embryophyta</taxon>
        <taxon>Tracheophyta</taxon>
        <taxon>Spermatophyta</taxon>
        <taxon>Magnoliopsida</taxon>
        <taxon>eudicotyledons</taxon>
        <taxon>Gunneridae</taxon>
        <taxon>Pentapetalae</taxon>
        <taxon>asterids</taxon>
        <taxon>Ericales</taxon>
        <taxon>Ericaceae</taxon>
        <taxon>Ericoideae</taxon>
        <taxon>Rhodoreae</taxon>
        <taxon>Rhododendron</taxon>
    </lineage>
</organism>
<dbReference type="Gene3D" id="3.40.50.300">
    <property type="entry name" value="P-loop containing nucleotide triphosphate hydrolases"/>
    <property type="match status" value="2"/>
</dbReference>
<accession>A0A834FYE9</accession>
<feature type="domain" description="RPW8" evidence="6">
    <location>
        <begin position="1"/>
        <end position="151"/>
    </location>
</feature>
<dbReference type="EMBL" id="WJXA01000178">
    <property type="protein sequence ID" value="KAF7114891.1"/>
    <property type="molecule type" value="Genomic_DNA"/>
</dbReference>